<dbReference type="InterPro" id="IPR004358">
    <property type="entry name" value="Sig_transdc_His_kin-like_C"/>
</dbReference>
<keyword evidence="7" id="KW-0812">Transmembrane</keyword>
<dbReference type="PROSITE" id="PS50109">
    <property type="entry name" value="HIS_KIN"/>
    <property type="match status" value="1"/>
</dbReference>
<dbReference type="SUPFAM" id="SSF47384">
    <property type="entry name" value="Homodimeric domain of signal transducing histidine kinase"/>
    <property type="match status" value="1"/>
</dbReference>
<organism evidence="10 11">
    <name type="scientific">Thalassolituus maritimus</name>
    <dbReference type="NCBI Taxonomy" id="484498"/>
    <lineage>
        <taxon>Bacteria</taxon>
        <taxon>Pseudomonadati</taxon>
        <taxon>Pseudomonadota</taxon>
        <taxon>Gammaproteobacteria</taxon>
        <taxon>Oceanospirillales</taxon>
        <taxon>Oceanospirillaceae</taxon>
        <taxon>Thalassolituus</taxon>
    </lineage>
</organism>
<dbReference type="PANTHER" id="PTHR43065">
    <property type="entry name" value="SENSOR HISTIDINE KINASE"/>
    <property type="match status" value="1"/>
</dbReference>
<dbReference type="EC" id="2.7.13.3" evidence="3"/>
<dbReference type="SMART" id="SM00304">
    <property type="entry name" value="HAMP"/>
    <property type="match status" value="1"/>
</dbReference>
<dbReference type="PROSITE" id="PS50885">
    <property type="entry name" value="HAMP"/>
    <property type="match status" value="1"/>
</dbReference>
<dbReference type="Gene3D" id="1.10.287.130">
    <property type="match status" value="1"/>
</dbReference>
<comment type="caution">
    <text evidence="10">The sequence shown here is derived from an EMBL/GenBank/DDBJ whole genome shotgun (WGS) entry which is preliminary data.</text>
</comment>
<keyword evidence="7" id="KW-1133">Transmembrane helix</keyword>
<dbReference type="SUPFAM" id="SSF158472">
    <property type="entry name" value="HAMP domain-like"/>
    <property type="match status" value="1"/>
</dbReference>
<accession>A0ABP9ZV98</accession>
<keyword evidence="7" id="KW-0472">Membrane</keyword>
<dbReference type="Gene3D" id="3.30.565.10">
    <property type="entry name" value="Histidine kinase-like ATPase, C-terminal domain"/>
    <property type="match status" value="1"/>
</dbReference>
<dbReference type="PRINTS" id="PR00344">
    <property type="entry name" value="BCTRLSENSOR"/>
</dbReference>
<dbReference type="SMART" id="SM00387">
    <property type="entry name" value="HATPase_c"/>
    <property type="match status" value="1"/>
</dbReference>
<keyword evidence="6" id="KW-0418">Kinase</keyword>
<feature type="domain" description="HAMP" evidence="9">
    <location>
        <begin position="328"/>
        <end position="380"/>
    </location>
</feature>
<evidence type="ECO:0000256" key="1">
    <source>
        <dbReference type="ARBA" id="ARBA00000085"/>
    </source>
</evidence>
<comment type="subcellular location">
    <subcellularLocation>
        <location evidence="2">Membrane</location>
    </subcellularLocation>
</comment>
<gene>
    <name evidence="10" type="ORF">NBRC116585_01850</name>
</gene>
<evidence type="ECO:0000256" key="3">
    <source>
        <dbReference type="ARBA" id="ARBA00012438"/>
    </source>
</evidence>
<dbReference type="InterPro" id="IPR003660">
    <property type="entry name" value="HAMP_dom"/>
</dbReference>
<dbReference type="Pfam" id="PF00672">
    <property type="entry name" value="HAMP"/>
    <property type="match status" value="1"/>
</dbReference>
<reference evidence="10 11" key="1">
    <citation type="submission" date="2024-04" db="EMBL/GenBank/DDBJ databases">
        <title>Draft genome sequence of Thalassolituus maritimus NBRC 116585.</title>
        <authorList>
            <person name="Miyakawa T."/>
            <person name="Kusuya Y."/>
            <person name="Miura T."/>
        </authorList>
    </citation>
    <scope>NUCLEOTIDE SEQUENCE [LARGE SCALE GENOMIC DNA]</scope>
    <source>
        <strain evidence="10 11">5NW40-0001</strain>
    </source>
</reference>
<feature type="transmembrane region" description="Helical" evidence="7">
    <location>
        <begin position="306"/>
        <end position="323"/>
    </location>
</feature>
<dbReference type="InterPro" id="IPR036097">
    <property type="entry name" value="HisK_dim/P_sf"/>
</dbReference>
<dbReference type="Proteomes" id="UP001481413">
    <property type="component" value="Unassembled WGS sequence"/>
</dbReference>
<keyword evidence="11" id="KW-1185">Reference proteome</keyword>
<evidence type="ECO:0000256" key="6">
    <source>
        <dbReference type="ARBA" id="ARBA00022777"/>
    </source>
</evidence>
<evidence type="ECO:0000256" key="4">
    <source>
        <dbReference type="ARBA" id="ARBA00022553"/>
    </source>
</evidence>
<dbReference type="InterPro" id="IPR003594">
    <property type="entry name" value="HATPase_dom"/>
</dbReference>
<dbReference type="EMBL" id="BAABWH010000001">
    <property type="protein sequence ID" value="GAA6144068.1"/>
    <property type="molecule type" value="Genomic_DNA"/>
</dbReference>
<evidence type="ECO:0000259" key="9">
    <source>
        <dbReference type="PROSITE" id="PS50885"/>
    </source>
</evidence>
<evidence type="ECO:0000259" key="8">
    <source>
        <dbReference type="PROSITE" id="PS50109"/>
    </source>
</evidence>
<feature type="domain" description="Histidine kinase" evidence="8">
    <location>
        <begin position="397"/>
        <end position="642"/>
    </location>
</feature>
<comment type="catalytic activity">
    <reaction evidence="1">
        <text>ATP + protein L-histidine = ADP + protein N-phospho-L-histidine.</text>
        <dbReference type="EC" id="2.7.13.3"/>
    </reaction>
</comment>
<dbReference type="InterPro" id="IPR036890">
    <property type="entry name" value="HATPase_C_sf"/>
</dbReference>
<proteinExistence type="predicted"/>
<dbReference type="Pfam" id="PF02518">
    <property type="entry name" value="HATPase_c"/>
    <property type="match status" value="1"/>
</dbReference>
<dbReference type="SUPFAM" id="SSF55874">
    <property type="entry name" value="ATPase domain of HSP90 chaperone/DNA topoisomerase II/histidine kinase"/>
    <property type="match status" value="1"/>
</dbReference>
<name>A0ABP9ZV98_9GAMM</name>
<keyword evidence="5" id="KW-0808">Transferase</keyword>
<evidence type="ECO:0000256" key="5">
    <source>
        <dbReference type="ARBA" id="ARBA00022679"/>
    </source>
</evidence>
<protein>
    <recommendedName>
        <fullName evidence="3">histidine kinase</fullName>
        <ecNumber evidence="3">2.7.13.3</ecNumber>
    </recommendedName>
</protein>
<evidence type="ECO:0000313" key="11">
    <source>
        <dbReference type="Proteomes" id="UP001481413"/>
    </source>
</evidence>
<dbReference type="Gene3D" id="6.10.340.10">
    <property type="match status" value="1"/>
</dbReference>
<keyword evidence="4" id="KW-0597">Phosphoprotein</keyword>
<dbReference type="RefSeq" id="WP_353293016.1">
    <property type="nucleotide sequence ID" value="NZ_BAABWH010000001.1"/>
</dbReference>
<evidence type="ECO:0000256" key="2">
    <source>
        <dbReference type="ARBA" id="ARBA00004370"/>
    </source>
</evidence>
<dbReference type="CDD" id="cd06225">
    <property type="entry name" value="HAMP"/>
    <property type="match status" value="1"/>
</dbReference>
<evidence type="ECO:0000313" key="10">
    <source>
        <dbReference type="EMBL" id="GAA6144068.1"/>
    </source>
</evidence>
<dbReference type="PANTHER" id="PTHR43065:SF50">
    <property type="entry name" value="HISTIDINE KINASE"/>
    <property type="match status" value="1"/>
</dbReference>
<dbReference type="InterPro" id="IPR005467">
    <property type="entry name" value="His_kinase_dom"/>
</dbReference>
<sequence>MKKPSFEFSSVRGRLLAWIMLVALVPMILLVAFGLTYAEKTLQARALQDLTESAYRLHEDISARVIKPMETARVFSRSPYLKQALRDFSSVFEADNLYSMDYQDMQDRYWMYFSLYAEEYQLSDLLLLNAKGQVVFSAVQSDLYGASITHVDYAGTGTQAAYKQAMWHMDTTVAFAGNHRTADSFAYIASPVVGDALLGTVVMIPDARLLRKLVQSQTYGGQVVDIFYATSEGSFQSQIDGTTIDRNTELGRSLLRASLGQDINRETSFWEGEWLTHIRAVPTIQAVMVLRRDRDIVLQSVQELRYGGWGVTLIAILLTVLISRRLSINLAAPIRALSDSIERITEGDREVSVDVNRKDELGALAQQFNHMATSLRDTQAQLVQTEKMASIGHLAAGIAHEINNPMSVVTANMNTMKEYAETYVKLADLFAQYLNPQDESERDDSRTNLEAFEKEEDIDFVHQDMKALLQDSQLGLSRVQHIVSSLKIFSELDKSEEQDIDLRQTLEQVVSDIAPAASRSTEITYQIELEGSIRVKPEQMQKVFAAVIDNALKACTEKGSLRIKAWRENKTLMIDFQDTGCGMSGEQVTKVFDPFYTTRDVGEGVGLGLSIAHAIVEAHNGTVKVASKEGRGTRIRLVLPLR</sequence>
<evidence type="ECO:0000256" key="7">
    <source>
        <dbReference type="SAM" id="Phobius"/>
    </source>
</evidence>